<comment type="caution">
    <text evidence="1">The sequence shown here is derived from an EMBL/GenBank/DDBJ whole genome shotgun (WGS) entry which is preliminary data.</text>
</comment>
<accession>A0A2V2NJK1</accession>
<protein>
    <recommendedName>
        <fullName evidence="3">Archaeal flagella protein FlaD/E domain-containing protein</fullName>
    </recommendedName>
</protein>
<name>A0A2V2NJK1_9EURY</name>
<dbReference type="Proteomes" id="UP000245934">
    <property type="component" value="Unassembled WGS sequence"/>
</dbReference>
<dbReference type="RefSeq" id="WP_109939605.1">
    <property type="nucleotide sequence ID" value="NZ_CP176366.1"/>
</dbReference>
<reference evidence="1 2" key="1">
    <citation type="submission" date="2018-05" db="EMBL/GenBank/DDBJ databases">
        <title>Draft genome of Methanospirillum stamsii Pt1.</title>
        <authorList>
            <person name="Dueholm M.S."/>
            <person name="Nielsen P.H."/>
            <person name="Bakmann L.F."/>
            <person name="Otzen D.E."/>
        </authorList>
    </citation>
    <scope>NUCLEOTIDE SEQUENCE [LARGE SCALE GENOMIC DNA]</scope>
    <source>
        <strain evidence="1 2">Pt1</strain>
    </source>
</reference>
<proteinExistence type="predicted"/>
<gene>
    <name evidence="1" type="ORF">DLD82_02855</name>
</gene>
<dbReference type="AlphaFoldDB" id="A0A2V2NJK1"/>
<dbReference type="OrthoDB" id="142358at2157"/>
<keyword evidence="2" id="KW-1185">Reference proteome</keyword>
<sequence length="298" mass="33128">MPVNQAQVDSIISSASAEDPEIQLLKLRDEVELLKTSIKRLLIDIRERMNDAENPLVQALKGNPVEFVGQQTATPTPMEGYIDDYDEEPTVGGFSGDEGAMSMSEEPEAIEPSGQPDMGTTAGIGGGAASVSSALSSLAAEKGMLEALRNQLFAQPATAAEPVKQKKPREKVKIQKVYSLFEWTTNNVKRYGHDRVDLMLESYKEMGHISEEHCKQVKDIARLMAPSIGEVHEMKADEFVLALYELNRILQPEDPGLDRDMLDVLIEKRKMTMPSGRIEETDNLVEDDSEFEYIPSRE</sequence>
<evidence type="ECO:0008006" key="3">
    <source>
        <dbReference type="Google" id="ProtNLM"/>
    </source>
</evidence>
<organism evidence="1 2">
    <name type="scientific">Methanospirillum stamsii</name>
    <dbReference type="NCBI Taxonomy" id="1277351"/>
    <lineage>
        <taxon>Archaea</taxon>
        <taxon>Methanobacteriati</taxon>
        <taxon>Methanobacteriota</taxon>
        <taxon>Stenosarchaea group</taxon>
        <taxon>Methanomicrobia</taxon>
        <taxon>Methanomicrobiales</taxon>
        <taxon>Methanospirillaceae</taxon>
        <taxon>Methanospirillum</taxon>
    </lineage>
</organism>
<evidence type="ECO:0000313" key="2">
    <source>
        <dbReference type="Proteomes" id="UP000245934"/>
    </source>
</evidence>
<dbReference type="EMBL" id="QGMZ01000007">
    <property type="protein sequence ID" value="PWR75791.1"/>
    <property type="molecule type" value="Genomic_DNA"/>
</dbReference>
<evidence type="ECO:0000313" key="1">
    <source>
        <dbReference type="EMBL" id="PWR75791.1"/>
    </source>
</evidence>
<dbReference type="GeneID" id="97609925"/>